<dbReference type="EMBL" id="WJXA01000006">
    <property type="protein sequence ID" value="KAF7141144.1"/>
    <property type="molecule type" value="Genomic_DNA"/>
</dbReference>
<comment type="caution">
    <text evidence="1">The sequence shown here is derived from an EMBL/GenBank/DDBJ whole genome shotgun (WGS) entry which is preliminary data.</text>
</comment>
<keyword evidence="2" id="KW-1185">Reference proteome</keyword>
<organism evidence="1 2">
    <name type="scientific">Rhododendron simsii</name>
    <name type="common">Sims's rhododendron</name>
    <dbReference type="NCBI Taxonomy" id="118357"/>
    <lineage>
        <taxon>Eukaryota</taxon>
        <taxon>Viridiplantae</taxon>
        <taxon>Streptophyta</taxon>
        <taxon>Embryophyta</taxon>
        <taxon>Tracheophyta</taxon>
        <taxon>Spermatophyta</taxon>
        <taxon>Magnoliopsida</taxon>
        <taxon>eudicotyledons</taxon>
        <taxon>Gunneridae</taxon>
        <taxon>Pentapetalae</taxon>
        <taxon>asterids</taxon>
        <taxon>Ericales</taxon>
        <taxon>Ericaceae</taxon>
        <taxon>Ericoideae</taxon>
        <taxon>Rhodoreae</taxon>
        <taxon>Rhododendron</taxon>
    </lineage>
</organism>
<sequence length="212" mass="23277">MGSETLPHQGEAGVEAALRGLEKHVPYQFSLMICSHSANVKGLAARVLFTESSSKARGGNRSRNLDMSIGDLPCSHPCCYYCISLKFADVASPFSVLISSILVDFSKQVASTVALKQSFFNSLDSKAADDDLYDAERMMNTYEDVAELDKHWTWSSYRKLRGEAGVEAGFRGLEKRIPYQFPLMISSHSASVKGLAARVLFTESSSKSLEES</sequence>
<accession>A0A834GS02</accession>
<gene>
    <name evidence="1" type="ORF">RHSIM_Rhsim06G0016700</name>
</gene>
<proteinExistence type="predicted"/>
<dbReference type="AlphaFoldDB" id="A0A834GS02"/>
<evidence type="ECO:0000313" key="1">
    <source>
        <dbReference type="EMBL" id="KAF7141144.1"/>
    </source>
</evidence>
<dbReference type="Proteomes" id="UP000626092">
    <property type="component" value="Unassembled WGS sequence"/>
</dbReference>
<reference evidence="1" key="1">
    <citation type="submission" date="2019-11" db="EMBL/GenBank/DDBJ databases">
        <authorList>
            <person name="Liu Y."/>
            <person name="Hou J."/>
            <person name="Li T.-Q."/>
            <person name="Guan C.-H."/>
            <person name="Wu X."/>
            <person name="Wu H.-Z."/>
            <person name="Ling F."/>
            <person name="Zhang R."/>
            <person name="Shi X.-G."/>
            <person name="Ren J.-P."/>
            <person name="Chen E.-F."/>
            <person name="Sun J.-M."/>
        </authorList>
    </citation>
    <scope>NUCLEOTIDE SEQUENCE</scope>
    <source>
        <strain evidence="1">Adult_tree_wgs_1</strain>
        <tissue evidence="1">Leaves</tissue>
    </source>
</reference>
<protein>
    <submittedName>
        <fullName evidence="1">Uncharacterized protein</fullName>
    </submittedName>
</protein>
<evidence type="ECO:0000313" key="2">
    <source>
        <dbReference type="Proteomes" id="UP000626092"/>
    </source>
</evidence>
<name>A0A834GS02_RHOSS</name>